<evidence type="ECO:0000313" key="2">
    <source>
        <dbReference type="EMBL" id="PCK30422.1"/>
    </source>
</evidence>
<evidence type="ECO:0000313" key="3">
    <source>
        <dbReference type="Proteomes" id="UP000228621"/>
    </source>
</evidence>
<dbReference type="InterPro" id="IPR009279">
    <property type="entry name" value="Portal_Mu"/>
</dbReference>
<gene>
    <name evidence="2" type="ORF">CEX98_17510</name>
</gene>
<proteinExistence type="predicted"/>
<evidence type="ECO:0000256" key="1">
    <source>
        <dbReference type="SAM" id="MobiDB-lite"/>
    </source>
</evidence>
<name>A0A2A5JLU5_PSEO7</name>
<dbReference type="EMBL" id="NKHF01000084">
    <property type="protein sequence ID" value="PCK30422.1"/>
    <property type="molecule type" value="Genomic_DNA"/>
</dbReference>
<dbReference type="Pfam" id="PF06074">
    <property type="entry name" value="Portal_Mu"/>
    <property type="match status" value="1"/>
</dbReference>
<dbReference type="AlphaFoldDB" id="A0A2A5JLU5"/>
<dbReference type="Proteomes" id="UP000228621">
    <property type="component" value="Unassembled WGS sequence"/>
</dbReference>
<organism evidence="2 3">
    <name type="scientific">Pseudoalteromonas piscicida</name>
    <dbReference type="NCBI Taxonomy" id="43662"/>
    <lineage>
        <taxon>Bacteria</taxon>
        <taxon>Pseudomonadati</taxon>
        <taxon>Pseudomonadota</taxon>
        <taxon>Gammaproteobacteria</taxon>
        <taxon>Alteromonadales</taxon>
        <taxon>Pseudoalteromonadaceae</taxon>
        <taxon>Pseudoalteromonas</taxon>
    </lineage>
</organism>
<keyword evidence="3" id="KW-1185">Reference proteome</keyword>
<reference evidence="3" key="1">
    <citation type="journal article" date="2019" name="Genome Announc.">
        <title>Draft Genome Sequence of Pseudoalteromonas piscicida Strain 36Y ROTHPW, an Hypersaline Seawater Isolate from the South Coast of Sonora, Mexico.</title>
        <authorList>
            <person name="Sanchez-Diaz R."/>
            <person name="Molina-Garza Z.J."/>
            <person name="Cruz-Suarez L.E."/>
            <person name="Selvin J."/>
            <person name="Kiran G.S."/>
            <person name="Ibarra-Gamez J.C."/>
            <person name="Gomez-Gil B."/>
            <person name="Galaviz-Silva L."/>
        </authorList>
    </citation>
    <scope>NUCLEOTIDE SEQUENCE [LARGE SCALE GENOMIC DNA]</scope>
    <source>
        <strain evidence="3">36Y_RITHPW</strain>
    </source>
</reference>
<sequence>MSKPHLSYRGYRALQKMFNMSQSDPNHWAMMRELPNPDPILRKAGKSALIYDEIAADAHVIGELRTLCSGMFAFTAELVPGGDDAASKKSYELAKTLMARKPAINTEWMDVDWHNYSAILHGFAVTHLGAYEKEDNTWLPNKIEMWPASRFVFTPDHELLLKTRDNPHGEELVDQRWTCVRHMPSAKNPYGVALLSSCFWPWMFKHGGFKFFVQLCERFGVPFPVGKHPVGKTDDQVDELIEGLAKLITDGIATIPDDSSIEIIESKLSGEPVQKQLIDMCNAEMSKALTSQTLATEQNSGARAASETHAKRAGENQRADRARVSSYRNQILEAIHHVNFDGGEPPKYIWRDKKEINLDAVNVIRETAKLIKVTEDHAYKTLGVPKPQEGQAVLEVRDDGAGIATAAKQDFAAKDSNHMDVNSFDEFDQATDVEIAKIFEFAKNSASLTELKDKIISEFPNLSGTALADVASKAFELEFLQGMDEANSTEINDD</sequence>
<accession>A0A2A5JLU5</accession>
<feature type="region of interest" description="Disordered" evidence="1">
    <location>
        <begin position="294"/>
        <end position="322"/>
    </location>
</feature>
<protein>
    <recommendedName>
        <fullName evidence="4">DUF935 family protein</fullName>
    </recommendedName>
</protein>
<dbReference type="RefSeq" id="WP_099643314.1">
    <property type="nucleotide sequence ID" value="NZ_NKHF01000084.1"/>
</dbReference>
<feature type="compositionally biased region" description="Basic and acidic residues" evidence="1">
    <location>
        <begin position="306"/>
        <end position="322"/>
    </location>
</feature>
<comment type="caution">
    <text evidence="2">The sequence shown here is derived from an EMBL/GenBank/DDBJ whole genome shotgun (WGS) entry which is preliminary data.</text>
</comment>
<dbReference type="OrthoDB" id="9797300at2"/>
<evidence type="ECO:0008006" key="4">
    <source>
        <dbReference type="Google" id="ProtNLM"/>
    </source>
</evidence>